<dbReference type="Proteomes" id="UP001061999">
    <property type="component" value="Unassembled WGS sequence"/>
</dbReference>
<organism evidence="1 2">
    <name type="scientific">Pseudomonas agronomica</name>
    <dbReference type="NCBI Taxonomy" id="2979328"/>
    <lineage>
        <taxon>Bacteria</taxon>
        <taxon>Pseudomonadati</taxon>
        <taxon>Pseudomonadota</taxon>
        <taxon>Gammaproteobacteria</taxon>
        <taxon>Pseudomonadales</taxon>
        <taxon>Pseudomonadaceae</taxon>
        <taxon>Pseudomonas</taxon>
    </lineage>
</organism>
<dbReference type="RefSeq" id="WP_264427762.1">
    <property type="nucleotide sequence ID" value="NZ_JAOSHO010000108.1"/>
</dbReference>
<evidence type="ECO:0000313" key="2">
    <source>
        <dbReference type="Proteomes" id="UP001061999"/>
    </source>
</evidence>
<gene>
    <name evidence="1" type="ORF">OC610_10755</name>
</gene>
<protein>
    <submittedName>
        <fullName evidence="1">Uncharacterized protein</fullName>
    </submittedName>
</protein>
<proteinExistence type="predicted"/>
<reference evidence="1" key="1">
    <citation type="submission" date="2022-07" db="EMBL/GenBank/DDBJ databases">
        <title>Pseudomonas agronomica sp. nov.: a novel bacterium with biotechnological application in the synthesis of biofertilizers from valorized agricultural residues.</title>
        <authorList>
            <person name="Robas M."/>
            <person name="Fernandez V.M."/>
            <person name="Luna L."/>
            <person name="Provanza A."/>
            <person name="Jimenez P.A."/>
        </authorList>
    </citation>
    <scope>NUCLEOTIDE SEQUENCE</scope>
    <source>
        <strain evidence="1">SAICEU22T</strain>
    </source>
</reference>
<evidence type="ECO:0000313" key="1">
    <source>
        <dbReference type="EMBL" id="MCW1244886.1"/>
    </source>
</evidence>
<comment type="caution">
    <text evidence="1">The sequence shown here is derived from an EMBL/GenBank/DDBJ whole genome shotgun (WGS) entry which is preliminary data.</text>
</comment>
<accession>A0ABT3F738</accession>
<name>A0ABT3F738_9PSED</name>
<keyword evidence="2" id="KW-1185">Reference proteome</keyword>
<sequence length="42" mass="4526">MKASIRKQPSAEFFSALNDFYGIAQPGGKAEAESSIFSKSTQ</sequence>
<dbReference type="EMBL" id="JAOSHO010000108">
    <property type="protein sequence ID" value="MCW1244886.1"/>
    <property type="molecule type" value="Genomic_DNA"/>
</dbReference>